<evidence type="ECO:0000313" key="3">
    <source>
        <dbReference type="EMBL" id="MCY6485531.1"/>
    </source>
</evidence>
<keyword evidence="1" id="KW-1133">Transmembrane helix</keyword>
<dbReference type="Proteomes" id="UP001078443">
    <property type="component" value="Unassembled WGS sequence"/>
</dbReference>
<dbReference type="RefSeq" id="WP_268041930.1">
    <property type="nucleotide sequence ID" value="NZ_JAPQER010000007.1"/>
</dbReference>
<dbReference type="InterPro" id="IPR032485">
    <property type="entry name" value="LRP1-like_beta_prop"/>
</dbReference>
<proteinExistence type="predicted"/>
<accession>A0ABT4D2R4</accession>
<gene>
    <name evidence="3" type="ORF">OW763_14445</name>
</gene>
<sequence>MSKKIYIILFISIILFIFIKHNPKFRAKIYTLKTSMQIEHVNLKNKIDFKRLSAYQTIKIKDFLIYKKGTHSIYKSNLNGDNEKLIYNSKDARGSMFISDIYVCDKWIILSDYSGILRINLSTNKKDWLFNDLVFDVKVKGNWIYFIYPIDSSRLYKIDINADNLTRLSSNKWISGKYTLKPYF</sequence>
<evidence type="ECO:0000259" key="2">
    <source>
        <dbReference type="Pfam" id="PF16472"/>
    </source>
</evidence>
<evidence type="ECO:0000313" key="4">
    <source>
        <dbReference type="Proteomes" id="UP001078443"/>
    </source>
</evidence>
<dbReference type="SUPFAM" id="SSF69304">
    <property type="entry name" value="Tricorn protease N-terminal domain"/>
    <property type="match status" value="1"/>
</dbReference>
<organism evidence="3 4">
    <name type="scientific">Clostridium aestuarii</name>
    <dbReference type="NCBI Taxonomy" id="338193"/>
    <lineage>
        <taxon>Bacteria</taxon>
        <taxon>Bacillati</taxon>
        <taxon>Bacillota</taxon>
        <taxon>Clostridia</taxon>
        <taxon>Eubacteriales</taxon>
        <taxon>Clostridiaceae</taxon>
        <taxon>Clostridium</taxon>
    </lineage>
</organism>
<protein>
    <submittedName>
        <fullName evidence="3">DUF5050 domain-containing protein</fullName>
    </submittedName>
</protein>
<name>A0ABT4D2R4_9CLOT</name>
<dbReference type="EMBL" id="JAPQER010000007">
    <property type="protein sequence ID" value="MCY6485531.1"/>
    <property type="molecule type" value="Genomic_DNA"/>
</dbReference>
<keyword evidence="4" id="KW-1185">Reference proteome</keyword>
<comment type="caution">
    <text evidence="3">The sequence shown here is derived from an EMBL/GenBank/DDBJ whole genome shotgun (WGS) entry which is preliminary data.</text>
</comment>
<feature type="domain" description="Prolow-density lipoprotein receptor-related protein 1-like beta-propeller" evidence="2">
    <location>
        <begin position="45"/>
        <end position="171"/>
    </location>
</feature>
<keyword evidence="1" id="KW-0472">Membrane</keyword>
<evidence type="ECO:0000256" key="1">
    <source>
        <dbReference type="SAM" id="Phobius"/>
    </source>
</evidence>
<feature type="transmembrane region" description="Helical" evidence="1">
    <location>
        <begin position="6"/>
        <end position="23"/>
    </location>
</feature>
<reference evidence="3" key="1">
    <citation type="submission" date="2022-12" db="EMBL/GenBank/DDBJ databases">
        <authorList>
            <person name="Wang J."/>
        </authorList>
    </citation>
    <scope>NUCLEOTIDE SEQUENCE</scope>
    <source>
        <strain evidence="3">HY-45-18</strain>
    </source>
</reference>
<keyword evidence="1" id="KW-0812">Transmembrane</keyword>
<dbReference type="Pfam" id="PF16472">
    <property type="entry name" value="DUF5050"/>
    <property type="match status" value="1"/>
</dbReference>